<dbReference type="Proteomes" id="UP000837857">
    <property type="component" value="Chromosome 18"/>
</dbReference>
<keyword evidence="2" id="KW-1185">Reference proteome</keyword>
<sequence length="59" mass="6598">MPRKSGCIAVTPRIFGARLTHGGVGISQDVSQRRLARDDTCPHRVLENTEVRWRRVSPG</sequence>
<reference evidence="1" key="1">
    <citation type="submission" date="2022-03" db="EMBL/GenBank/DDBJ databases">
        <authorList>
            <person name="Martin H S."/>
        </authorList>
    </citation>
    <scope>NUCLEOTIDE SEQUENCE</scope>
</reference>
<evidence type="ECO:0000313" key="1">
    <source>
        <dbReference type="EMBL" id="CAH2048938.1"/>
    </source>
</evidence>
<proteinExistence type="predicted"/>
<gene>
    <name evidence="1" type="ORF">IPOD504_LOCUS6495</name>
</gene>
<evidence type="ECO:0000313" key="2">
    <source>
        <dbReference type="Proteomes" id="UP000837857"/>
    </source>
</evidence>
<organism evidence="1 2">
    <name type="scientific">Iphiclides podalirius</name>
    <name type="common">scarce swallowtail</name>
    <dbReference type="NCBI Taxonomy" id="110791"/>
    <lineage>
        <taxon>Eukaryota</taxon>
        <taxon>Metazoa</taxon>
        <taxon>Ecdysozoa</taxon>
        <taxon>Arthropoda</taxon>
        <taxon>Hexapoda</taxon>
        <taxon>Insecta</taxon>
        <taxon>Pterygota</taxon>
        <taxon>Neoptera</taxon>
        <taxon>Endopterygota</taxon>
        <taxon>Lepidoptera</taxon>
        <taxon>Glossata</taxon>
        <taxon>Ditrysia</taxon>
        <taxon>Papilionoidea</taxon>
        <taxon>Papilionidae</taxon>
        <taxon>Papilioninae</taxon>
        <taxon>Iphiclides</taxon>
    </lineage>
</organism>
<accession>A0ABN8I555</accession>
<name>A0ABN8I555_9NEOP</name>
<dbReference type="EMBL" id="OW152830">
    <property type="protein sequence ID" value="CAH2048938.1"/>
    <property type="molecule type" value="Genomic_DNA"/>
</dbReference>
<protein>
    <submittedName>
        <fullName evidence="1">Uncharacterized protein</fullName>
    </submittedName>
</protein>
<feature type="non-terminal residue" evidence="1">
    <location>
        <position position="1"/>
    </location>
</feature>